<feature type="chain" id="PRO_5038407531" evidence="5">
    <location>
        <begin position="20"/>
        <end position="137"/>
    </location>
</feature>
<evidence type="ECO:0000256" key="2">
    <source>
        <dbReference type="ARBA" id="ARBA00022723"/>
    </source>
</evidence>
<dbReference type="Proteomes" id="UP000807785">
    <property type="component" value="Unassembled WGS sequence"/>
</dbReference>
<evidence type="ECO:0000259" key="6">
    <source>
        <dbReference type="PROSITE" id="PS51007"/>
    </source>
</evidence>
<organism evidence="7 8">
    <name type="scientific">Candidatus Methylophosphatis roskildensis</name>
    <dbReference type="NCBI Taxonomy" id="2899263"/>
    <lineage>
        <taxon>Bacteria</taxon>
        <taxon>Pseudomonadati</taxon>
        <taxon>Pseudomonadota</taxon>
        <taxon>Betaproteobacteria</taxon>
        <taxon>Nitrosomonadales</taxon>
        <taxon>Sterolibacteriaceae</taxon>
        <taxon>Candidatus Methylophosphatis</taxon>
    </lineage>
</organism>
<proteinExistence type="predicted"/>
<dbReference type="InterPro" id="IPR009056">
    <property type="entry name" value="Cyt_c-like_dom"/>
</dbReference>
<accession>A0A9D7HQ08</accession>
<evidence type="ECO:0000256" key="4">
    <source>
        <dbReference type="PROSITE-ProRule" id="PRU00433"/>
    </source>
</evidence>
<keyword evidence="1 4" id="KW-0349">Heme</keyword>
<dbReference type="InterPro" id="IPR036909">
    <property type="entry name" value="Cyt_c-like_dom_sf"/>
</dbReference>
<feature type="signal peptide" evidence="5">
    <location>
        <begin position="1"/>
        <end position="19"/>
    </location>
</feature>
<reference evidence="8" key="1">
    <citation type="journal article" date="2021" name="Nat. Commun.">
        <title>Connecting structure to function with the recovery of over 1000 high-quality metagenome-assembled genomes from activated sludge using long-read sequencing.</title>
        <authorList>
            <person name="Singleton C.M."/>
            <person name="Petriglieri F."/>
            <person name="Kristensen J.M."/>
            <person name="Kirkegaard R.H."/>
            <person name="Michaelsen T.Y."/>
            <person name="Andersen M.H."/>
            <person name="Kondrotaite Z."/>
            <person name="Karst S.M."/>
            <person name="Dueholm M.S."/>
            <person name="Nielsen P.H."/>
            <person name="Albertsen M."/>
        </authorList>
    </citation>
    <scope>NUCLEOTIDE SEQUENCE [LARGE SCALE GENOMIC DNA]</scope>
</reference>
<sequence>MFRLIALPLGIGIALAAHAETPTDLVARYAQQAASSQPGFSASAERGRSFFVRKWNVTDKMPDCASCHTERPDRAGSHVITAKPIKPLAPAANPERFSKLAKVEKWFRRNCTEVVGRECSAAEKADLIEFLVATGGA</sequence>
<dbReference type="EMBL" id="JADJEV010000001">
    <property type="protein sequence ID" value="MBK6971846.1"/>
    <property type="molecule type" value="Genomic_DNA"/>
</dbReference>
<dbReference type="GO" id="GO:0009055">
    <property type="term" value="F:electron transfer activity"/>
    <property type="evidence" value="ECO:0007669"/>
    <property type="project" value="InterPro"/>
</dbReference>
<feature type="domain" description="Cytochrome c" evidence="6">
    <location>
        <begin position="42"/>
        <end position="135"/>
    </location>
</feature>
<dbReference type="AlphaFoldDB" id="A0A9D7HQ08"/>
<name>A0A9D7HQ08_9PROT</name>
<evidence type="ECO:0000256" key="3">
    <source>
        <dbReference type="ARBA" id="ARBA00023004"/>
    </source>
</evidence>
<keyword evidence="3 4" id="KW-0408">Iron</keyword>
<dbReference type="GO" id="GO:0020037">
    <property type="term" value="F:heme binding"/>
    <property type="evidence" value="ECO:0007669"/>
    <property type="project" value="InterPro"/>
</dbReference>
<dbReference type="Gene3D" id="1.10.760.10">
    <property type="entry name" value="Cytochrome c-like domain"/>
    <property type="match status" value="1"/>
</dbReference>
<evidence type="ECO:0000313" key="7">
    <source>
        <dbReference type="EMBL" id="MBK6971846.1"/>
    </source>
</evidence>
<dbReference type="Pfam" id="PF09086">
    <property type="entry name" value="DUF1924"/>
    <property type="match status" value="1"/>
</dbReference>
<dbReference type="SUPFAM" id="SSF46626">
    <property type="entry name" value="Cytochrome c"/>
    <property type="match status" value="1"/>
</dbReference>
<evidence type="ECO:0000313" key="8">
    <source>
        <dbReference type="Proteomes" id="UP000807785"/>
    </source>
</evidence>
<comment type="caution">
    <text evidence="7">The sequence shown here is derived from an EMBL/GenBank/DDBJ whole genome shotgun (WGS) entry which is preliminary data.</text>
</comment>
<dbReference type="InterPro" id="IPR015170">
    <property type="entry name" value="DUF1924_SHP"/>
</dbReference>
<gene>
    <name evidence="7" type="ORF">IPH26_02385</name>
</gene>
<keyword evidence="5" id="KW-0732">Signal</keyword>
<dbReference type="GO" id="GO:0046872">
    <property type="term" value="F:metal ion binding"/>
    <property type="evidence" value="ECO:0007669"/>
    <property type="project" value="UniProtKB-KW"/>
</dbReference>
<dbReference type="PROSITE" id="PS51007">
    <property type="entry name" value="CYTC"/>
    <property type="match status" value="1"/>
</dbReference>
<protein>
    <submittedName>
        <fullName evidence="7">DUF1924 domain-containing protein</fullName>
    </submittedName>
</protein>
<keyword evidence="2 4" id="KW-0479">Metal-binding</keyword>
<evidence type="ECO:0000256" key="5">
    <source>
        <dbReference type="SAM" id="SignalP"/>
    </source>
</evidence>
<evidence type="ECO:0000256" key="1">
    <source>
        <dbReference type="ARBA" id="ARBA00022617"/>
    </source>
</evidence>